<gene>
    <name evidence="1" type="ORF">BOH78_3714</name>
</gene>
<dbReference type="GO" id="GO:0005741">
    <property type="term" value="C:mitochondrial outer membrane"/>
    <property type="evidence" value="ECO:0007669"/>
    <property type="project" value="InterPro"/>
</dbReference>
<dbReference type="GO" id="GO:0045040">
    <property type="term" value="P:protein insertion into mitochondrial outer membrane"/>
    <property type="evidence" value="ECO:0007669"/>
    <property type="project" value="TreeGrafter"/>
</dbReference>
<reference evidence="2" key="1">
    <citation type="journal article" date="2017" name="Genome Announc.">
        <title>Genome sequences of Cyberlindnera fabianii 65, Pichia kudriavzevii 129, and Saccharomyces cerevisiae 131 isolated from fermented masau fruits in Zimbabwe.</title>
        <authorList>
            <person name="van Rijswijck I.M.H."/>
            <person name="Derks M.F.L."/>
            <person name="Abee T."/>
            <person name="de Ridder D."/>
            <person name="Smid E.J."/>
        </authorList>
    </citation>
    <scope>NUCLEOTIDE SEQUENCE [LARGE SCALE GENOMIC DNA]</scope>
    <source>
        <strain evidence="2">129</strain>
    </source>
</reference>
<dbReference type="EMBL" id="MQVM01000020">
    <property type="protein sequence ID" value="ONH72541.1"/>
    <property type="molecule type" value="Genomic_DNA"/>
</dbReference>
<organism evidence="1 2">
    <name type="scientific">Pichia kudriavzevii</name>
    <name type="common">Yeast</name>
    <name type="synonym">Issatchenkia orientalis</name>
    <dbReference type="NCBI Taxonomy" id="4909"/>
    <lineage>
        <taxon>Eukaryota</taxon>
        <taxon>Fungi</taxon>
        <taxon>Dikarya</taxon>
        <taxon>Ascomycota</taxon>
        <taxon>Saccharomycotina</taxon>
        <taxon>Pichiomycetes</taxon>
        <taxon>Pichiales</taxon>
        <taxon>Pichiaceae</taxon>
        <taxon>Pichia</taxon>
    </lineage>
</organism>
<evidence type="ECO:0000313" key="1">
    <source>
        <dbReference type="EMBL" id="ONH72541.1"/>
    </source>
</evidence>
<name>A0A1V2LJ10_PICKU</name>
<dbReference type="VEuPathDB" id="FungiDB:C5L36_0B08330"/>
<proteinExistence type="predicted"/>
<comment type="caution">
    <text evidence="1">The sequence shown here is derived from an EMBL/GenBank/DDBJ whole genome shotgun (WGS) entry which is preliminary data.</text>
</comment>
<dbReference type="Pfam" id="PF08219">
    <property type="entry name" value="TOM13"/>
    <property type="match status" value="1"/>
</dbReference>
<dbReference type="GO" id="GO:0070096">
    <property type="term" value="P:mitochondrial outer membrane translocase complex assembly"/>
    <property type="evidence" value="ECO:0007669"/>
    <property type="project" value="TreeGrafter"/>
</dbReference>
<dbReference type="InterPro" id="IPR013262">
    <property type="entry name" value="OMP_MIM1/TOM13_mt"/>
</dbReference>
<dbReference type="PANTHER" id="PTHR28241">
    <property type="entry name" value="MITOCHONDRIAL IMPORT PROTEIN 1"/>
    <property type="match status" value="1"/>
</dbReference>
<sequence length="91" mass="9864">MDTPLEMDPLGVEPVVETADTVDNLNNVANNQIKEDANYDVDLGKLTGFLGRCVVNLVLPFVNGLMLGFGEIVAHEKDNPLRPPPPPLPND</sequence>
<dbReference type="Proteomes" id="UP000189274">
    <property type="component" value="Unassembled WGS sequence"/>
</dbReference>
<dbReference type="PANTHER" id="PTHR28241:SF1">
    <property type="entry name" value="MITOCHONDRIAL IMPORT PROTEIN 1"/>
    <property type="match status" value="1"/>
</dbReference>
<protein>
    <submittedName>
        <fullName evidence="1">Mitochondrial import protein 1</fullName>
    </submittedName>
</protein>
<evidence type="ECO:0000313" key="2">
    <source>
        <dbReference type="Proteomes" id="UP000189274"/>
    </source>
</evidence>
<dbReference type="AlphaFoldDB" id="A0A1V2LJ10"/>
<accession>A0A1V2LJ10</accession>